<evidence type="ECO:0000313" key="1">
    <source>
        <dbReference type="EMBL" id="CAB4129780.1"/>
    </source>
</evidence>
<dbReference type="EMBL" id="LR796235">
    <property type="protein sequence ID" value="CAB4129780.1"/>
    <property type="molecule type" value="Genomic_DNA"/>
</dbReference>
<accession>A0A6J5LA51</accession>
<protein>
    <submittedName>
        <fullName evidence="1">Uncharacterized protein</fullName>
    </submittedName>
</protein>
<sequence length="209" mass="25238">MDSKYHIILFKNNKKKKKLKSFVRENLANEYYKNLISKSNEIIFDKKFENGYECQFFLGIVSDKYVDNNIHYLDEFGRNKSIDPKIDDNNYIQKINVYRLEESLFDVKNDNKISVDFFIKNYIKDKLYLISQIKNKFVLQNDDDFSLFSLKNEEDCERFLTILETLEVKSKLMIVRDVSQSQRKYLYNLLIEKGFNKKFLYTSFTTYPR</sequence>
<reference evidence="1" key="1">
    <citation type="submission" date="2020-04" db="EMBL/GenBank/DDBJ databases">
        <authorList>
            <person name="Chiriac C."/>
            <person name="Salcher M."/>
            <person name="Ghai R."/>
            <person name="Kavagutti S V."/>
        </authorList>
    </citation>
    <scope>NUCLEOTIDE SEQUENCE</scope>
</reference>
<proteinExistence type="predicted"/>
<gene>
    <name evidence="1" type="ORF">UFOVP117_98</name>
</gene>
<name>A0A6J5LA51_9CAUD</name>
<organism evidence="1">
    <name type="scientific">uncultured Caudovirales phage</name>
    <dbReference type="NCBI Taxonomy" id="2100421"/>
    <lineage>
        <taxon>Viruses</taxon>
        <taxon>Duplodnaviria</taxon>
        <taxon>Heunggongvirae</taxon>
        <taxon>Uroviricota</taxon>
        <taxon>Caudoviricetes</taxon>
        <taxon>Peduoviridae</taxon>
        <taxon>Maltschvirus</taxon>
        <taxon>Maltschvirus maltsch</taxon>
    </lineage>
</organism>